<dbReference type="RefSeq" id="WP_011642016.1">
    <property type="nucleotide sequence ID" value="NC_008347.1"/>
</dbReference>
<dbReference type="Proteomes" id="UP000001964">
    <property type="component" value="Chromosome"/>
</dbReference>
<organism evidence="1 2">
    <name type="scientific">Maricaulis maris (strain MCS10)</name>
    <name type="common">Caulobacter maris</name>
    <dbReference type="NCBI Taxonomy" id="394221"/>
    <lineage>
        <taxon>Bacteria</taxon>
        <taxon>Pseudomonadati</taxon>
        <taxon>Pseudomonadota</taxon>
        <taxon>Alphaproteobacteria</taxon>
        <taxon>Maricaulales</taxon>
        <taxon>Maricaulaceae</taxon>
        <taxon>Maricaulis</taxon>
    </lineage>
</organism>
<accession>Q0ATL8</accession>
<keyword evidence="2" id="KW-1185">Reference proteome</keyword>
<dbReference type="STRING" id="394221.Mmar10_0073"/>
<gene>
    <name evidence="1" type="ordered locus">Mmar10_0073</name>
</gene>
<reference evidence="1 2" key="1">
    <citation type="submission" date="2006-08" db="EMBL/GenBank/DDBJ databases">
        <title>Complete sequence of Maricaulis maris MCS10.</title>
        <authorList>
            <consortium name="US DOE Joint Genome Institute"/>
            <person name="Copeland A."/>
            <person name="Lucas S."/>
            <person name="Lapidus A."/>
            <person name="Barry K."/>
            <person name="Detter J.C."/>
            <person name="Glavina del Rio T."/>
            <person name="Hammon N."/>
            <person name="Israni S."/>
            <person name="Dalin E."/>
            <person name="Tice H."/>
            <person name="Pitluck S."/>
            <person name="Saunders E."/>
            <person name="Brettin T."/>
            <person name="Bruce D."/>
            <person name="Han C."/>
            <person name="Tapia R."/>
            <person name="Gilna P."/>
            <person name="Schmutz J."/>
            <person name="Larimer F."/>
            <person name="Land M."/>
            <person name="Hauser L."/>
            <person name="Kyrpides N."/>
            <person name="Mikhailova N."/>
            <person name="Viollier P."/>
            <person name="Stephens C."/>
            <person name="Richardson P."/>
        </authorList>
    </citation>
    <scope>NUCLEOTIDE SEQUENCE [LARGE SCALE GENOMIC DNA]</scope>
    <source>
        <strain evidence="1 2">MCS10</strain>
    </source>
</reference>
<dbReference type="OrthoDB" id="8481837at2"/>
<dbReference type="eggNOG" id="ENOG502Z8CN">
    <property type="taxonomic scope" value="Bacteria"/>
</dbReference>
<protein>
    <submittedName>
        <fullName evidence="1">Uncharacterized protein</fullName>
    </submittedName>
</protein>
<evidence type="ECO:0000313" key="2">
    <source>
        <dbReference type="Proteomes" id="UP000001964"/>
    </source>
</evidence>
<dbReference type="KEGG" id="mmr:Mmar10_0073"/>
<evidence type="ECO:0000313" key="1">
    <source>
        <dbReference type="EMBL" id="ABI64369.1"/>
    </source>
</evidence>
<dbReference type="EMBL" id="CP000449">
    <property type="protein sequence ID" value="ABI64369.1"/>
    <property type="molecule type" value="Genomic_DNA"/>
</dbReference>
<dbReference type="AlphaFoldDB" id="Q0ATL8"/>
<sequence>MAGDVHYEVFFKKNRKASWALHEARDDRDQAIRLAHSLVAKQKDASVRVTKETFDQEHRKFRSVPVFERGAEMMGAEKEKTGEARLPCLTPDDLAKPHARDTIRRVLTGWLERVQAIPMELLHRPDLVESLEASGTELQHAVQKVAIASASDSDAGVHGYVKQLNELVQKSLARIYKDGRDNRLPEYPKKADFAEIAGEIHKRDRRAYSLRAAMADRLRHEKKYGDKLEALLDMGDNLPADEDARSFALDEVDSYIAEVIAFDAGREALLGKCKDLGETLERLACLFDGDHSADALNLAPSAAKRLARKIKGKEFPACRATIAGCILKDLERPKRLRPSSVRDEVRLARDLASRLVICADSTLPADALIKAFASRSARLLQPEIIDELLRHSRGADEELDRLIALEENLVGESNKQKLAGYIRSTLGSNQADAWYVRGDAKPLERLAKLTSQQAKVLKGGYPERDKLELAASFDAMGMKVVDDSKILNMVEGGDRPALDKATGLLRLATGGALPIGKCSADAQARALRHLKSAVGLSEAQAEDGRPKLRQIQGMLQELTILQTKSA</sequence>
<dbReference type="HOGENOM" id="CLU_481297_0_0_5"/>
<proteinExistence type="predicted"/>
<name>Q0ATL8_MARMM</name>